<organism evidence="3 4">
    <name type="scientific">Vibrio splendidus</name>
    <dbReference type="NCBI Taxonomy" id="29497"/>
    <lineage>
        <taxon>Bacteria</taxon>
        <taxon>Pseudomonadati</taxon>
        <taxon>Pseudomonadota</taxon>
        <taxon>Gammaproteobacteria</taxon>
        <taxon>Vibrionales</taxon>
        <taxon>Vibrionaceae</taxon>
        <taxon>Vibrio</taxon>
    </lineage>
</organism>
<dbReference type="EMBL" id="JAKMYX010000103">
    <property type="protein sequence ID" value="MDH5923398.1"/>
    <property type="molecule type" value="Genomic_DNA"/>
</dbReference>
<dbReference type="AlphaFoldDB" id="A0AA43G1Y7"/>
<evidence type="ECO:0000256" key="2">
    <source>
        <dbReference type="SAM" id="SignalP"/>
    </source>
</evidence>
<dbReference type="PROSITE" id="PS51257">
    <property type="entry name" value="PROKAR_LIPOPROTEIN"/>
    <property type="match status" value="1"/>
</dbReference>
<evidence type="ECO:0000313" key="4">
    <source>
        <dbReference type="Proteomes" id="UP001159663"/>
    </source>
</evidence>
<dbReference type="Proteomes" id="UP001159663">
    <property type="component" value="Unassembled WGS sequence"/>
</dbReference>
<keyword evidence="2" id="KW-0732">Signal</keyword>
<sequence length="172" mass="18235">MKALTPLILTMSLSTTLTACGGGGGSTSGGNSSSSEEPEPEIATVSEPIATVDSFSDIVVPDNFEWSSVETLEMAVNVVSSFSTTNGEPQNIRGSHIIKLFSTSNSSTDSNPFYTGISNKDGQLANKFSIPSHWQSITIIALVKDLECTSTYDLDELTSNLLVSCDINLDKD</sequence>
<reference evidence="3" key="1">
    <citation type="submission" date="2022-01" db="EMBL/GenBank/DDBJ databases">
        <title>Vibrio aestuarianus Clade A and Clade B isolates are associated with Pacific oyster (Crassostrea gigas) disease outbreaks across Ireland.</title>
        <authorList>
            <person name="Coyle N."/>
            <person name="O'Toole C."/>
            <person name="Thomas J.C.L."/>
            <person name="Ryder D."/>
            <person name="Cheslett D."/>
            <person name="Feist S."/>
            <person name="Bean T."/>
            <person name="Joseph A."/>
            <person name="Waina A."/>
            <person name="Feil E."/>
            <person name="Verner-Jeffreys D.W."/>
        </authorList>
    </citation>
    <scope>NUCLEOTIDE SEQUENCE</scope>
    <source>
        <strain evidence="3">S/17/14 A</strain>
    </source>
</reference>
<dbReference type="RefSeq" id="WP_061024663.1">
    <property type="nucleotide sequence ID" value="NZ_AP025508.1"/>
</dbReference>
<protein>
    <recommendedName>
        <fullName evidence="5">Lipoprotein</fullName>
    </recommendedName>
</protein>
<feature type="chain" id="PRO_5041276416" description="Lipoprotein" evidence="2">
    <location>
        <begin position="20"/>
        <end position="172"/>
    </location>
</feature>
<evidence type="ECO:0000313" key="3">
    <source>
        <dbReference type="EMBL" id="MDH5923398.1"/>
    </source>
</evidence>
<evidence type="ECO:0008006" key="5">
    <source>
        <dbReference type="Google" id="ProtNLM"/>
    </source>
</evidence>
<comment type="caution">
    <text evidence="3">The sequence shown here is derived from an EMBL/GenBank/DDBJ whole genome shotgun (WGS) entry which is preliminary data.</text>
</comment>
<proteinExistence type="predicted"/>
<feature type="signal peptide" evidence="2">
    <location>
        <begin position="1"/>
        <end position="19"/>
    </location>
</feature>
<name>A0AA43G1Y7_VIBSP</name>
<feature type="region of interest" description="Disordered" evidence="1">
    <location>
        <begin position="19"/>
        <end position="42"/>
    </location>
</feature>
<gene>
    <name evidence="3" type="ORF">L8R85_20440</name>
</gene>
<accession>A0AA43G1Y7</accession>
<evidence type="ECO:0000256" key="1">
    <source>
        <dbReference type="SAM" id="MobiDB-lite"/>
    </source>
</evidence>